<evidence type="ECO:0000256" key="2">
    <source>
        <dbReference type="ARBA" id="ARBA00016337"/>
    </source>
</evidence>
<evidence type="ECO:0000256" key="3">
    <source>
        <dbReference type="ARBA" id="ARBA00022630"/>
    </source>
</evidence>
<keyword evidence="7 10" id="KW-0460">Magnesium</keyword>
<feature type="binding site" evidence="11">
    <location>
        <position position="151"/>
    </location>
    <ligand>
        <name>Mg(2+)</name>
        <dbReference type="ChEBI" id="CHEBI:18420"/>
    </ligand>
</feature>
<sequence>MEAIIIELIKQKFRGLGTVITLSIAPAANQTQLQKAEQMINRYEDTLTVNRDQSEVMNINHQAGIAPVQVSESTYELIKTAVQVSRKHLGFNVAIGPLVKLWKIGFDGANKPSEEAIKHCLQLINPDAIELSDEEHSVYLKFTGMELDLGGIAKGYIADAVKQMWIKNGVQTGIIDLGGNVLLVGNSIHDNQMWNVGVQNPVKDRHIPIGILHIPEKSIGTSGIYERKLVIDGHEYHHMFDSLTGYPIANDLASVTIVSNQSIDGEIWSTIAFYQGIDHGKELIEAEPGVEAIFIKRDLSVEVTSGLTESFQLTTSLTS</sequence>
<dbReference type="Pfam" id="PF02424">
    <property type="entry name" value="ApbE"/>
    <property type="match status" value="1"/>
</dbReference>
<evidence type="ECO:0000256" key="11">
    <source>
        <dbReference type="PIRSR" id="PIRSR006268-2"/>
    </source>
</evidence>
<proteinExistence type="inferred from homology"/>
<evidence type="ECO:0000256" key="6">
    <source>
        <dbReference type="ARBA" id="ARBA00022827"/>
    </source>
</evidence>
<dbReference type="InterPro" id="IPR024932">
    <property type="entry name" value="ApbE"/>
</dbReference>
<comment type="similarity">
    <text evidence="10">Belongs to the ApbE family.</text>
</comment>
<dbReference type="GO" id="GO:0016740">
    <property type="term" value="F:transferase activity"/>
    <property type="evidence" value="ECO:0007669"/>
    <property type="project" value="UniProtKB-UniRule"/>
</dbReference>
<protein>
    <recommendedName>
        <fullName evidence="2 10">FAD:protein FMN transferase</fullName>
        <ecNumber evidence="1 10">2.7.1.180</ecNumber>
    </recommendedName>
    <alternativeName>
        <fullName evidence="8 10">Flavin transferase</fullName>
    </alternativeName>
</protein>
<evidence type="ECO:0000256" key="5">
    <source>
        <dbReference type="ARBA" id="ARBA00022723"/>
    </source>
</evidence>
<keyword evidence="4 10" id="KW-0808">Transferase</keyword>
<dbReference type="EC" id="2.7.1.180" evidence="1 10"/>
<dbReference type="PANTHER" id="PTHR30040:SF2">
    <property type="entry name" value="FAD:PROTEIN FMN TRANSFERASE"/>
    <property type="match status" value="1"/>
</dbReference>
<keyword evidence="5 10" id="KW-0479">Metal-binding</keyword>
<dbReference type="PANTHER" id="PTHR30040">
    <property type="entry name" value="THIAMINE BIOSYNTHESIS LIPOPROTEIN APBE"/>
    <property type="match status" value="1"/>
</dbReference>
<comment type="cofactor">
    <cofactor evidence="11">
        <name>Mg(2+)</name>
        <dbReference type="ChEBI" id="CHEBI:18420"/>
    </cofactor>
    <cofactor evidence="11">
        <name>Mn(2+)</name>
        <dbReference type="ChEBI" id="CHEBI:29035"/>
    </cofactor>
    <text evidence="11">Magnesium. Can also use manganese.</text>
</comment>
<evidence type="ECO:0000256" key="9">
    <source>
        <dbReference type="ARBA" id="ARBA00048540"/>
    </source>
</evidence>
<dbReference type="OrthoDB" id="9778595at2"/>
<evidence type="ECO:0000256" key="7">
    <source>
        <dbReference type="ARBA" id="ARBA00022842"/>
    </source>
</evidence>
<dbReference type="SUPFAM" id="SSF143631">
    <property type="entry name" value="ApbE-like"/>
    <property type="match status" value="1"/>
</dbReference>
<evidence type="ECO:0000256" key="4">
    <source>
        <dbReference type="ARBA" id="ARBA00022679"/>
    </source>
</evidence>
<evidence type="ECO:0000256" key="8">
    <source>
        <dbReference type="ARBA" id="ARBA00031306"/>
    </source>
</evidence>
<dbReference type="EMBL" id="CP043939">
    <property type="protein sequence ID" value="QER66431.1"/>
    <property type="molecule type" value="Genomic_DNA"/>
</dbReference>
<dbReference type="PIRSF" id="PIRSF006268">
    <property type="entry name" value="ApbE"/>
    <property type="match status" value="1"/>
</dbReference>
<dbReference type="KEGG" id="lnn:F0161_00185"/>
<feature type="binding site" evidence="11">
    <location>
        <position position="270"/>
    </location>
    <ligand>
        <name>Mg(2+)</name>
        <dbReference type="ChEBI" id="CHEBI:18420"/>
    </ligand>
</feature>
<comment type="catalytic activity">
    <reaction evidence="9 10">
        <text>L-threonyl-[protein] + FAD = FMN-L-threonyl-[protein] + AMP + H(+)</text>
        <dbReference type="Rhea" id="RHEA:36847"/>
        <dbReference type="Rhea" id="RHEA-COMP:11060"/>
        <dbReference type="Rhea" id="RHEA-COMP:11061"/>
        <dbReference type="ChEBI" id="CHEBI:15378"/>
        <dbReference type="ChEBI" id="CHEBI:30013"/>
        <dbReference type="ChEBI" id="CHEBI:57692"/>
        <dbReference type="ChEBI" id="CHEBI:74257"/>
        <dbReference type="ChEBI" id="CHEBI:456215"/>
        <dbReference type="EC" id="2.7.1.180"/>
    </reaction>
</comment>
<keyword evidence="3 10" id="KW-0285">Flavoprotein</keyword>
<evidence type="ECO:0000313" key="13">
    <source>
        <dbReference type="Proteomes" id="UP000325295"/>
    </source>
</evidence>
<keyword evidence="13" id="KW-1185">Reference proteome</keyword>
<dbReference type="AlphaFoldDB" id="A0A5P1X1W2"/>
<reference evidence="12 13" key="1">
    <citation type="submission" date="2019-09" db="EMBL/GenBank/DDBJ databases">
        <title>Complete Genome Sequence of Lactobacillus nenjiangensis SH-Y15, isolated from sauerkraut.</title>
        <authorList>
            <person name="Yang H."/>
        </authorList>
    </citation>
    <scope>NUCLEOTIDE SEQUENCE [LARGE SCALE GENOMIC DNA]</scope>
    <source>
        <strain evidence="12 13">SH-Y15</strain>
    </source>
</reference>
<evidence type="ECO:0000256" key="1">
    <source>
        <dbReference type="ARBA" id="ARBA00011955"/>
    </source>
</evidence>
<evidence type="ECO:0000313" key="12">
    <source>
        <dbReference type="EMBL" id="QER66431.1"/>
    </source>
</evidence>
<accession>A0A5P1X1W2</accession>
<keyword evidence="6 10" id="KW-0274">FAD</keyword>
<dbReference type="InterPro" id="IPR003374">
    <property type="entry name" value="ApbE-like_sf"/>
</dbReference>
<gene>
    <name evidence="12" type="ORF">F0161_00185</name>
</gene>
<dbReference type="Proteomes" id="UP000325295">
    <property type="component" value="Chromosome"/>
</dbReference>
<evidence type="ECO:0000256" key="10">
    <source>
        <dbReference type="PIRNR" id="PIRNR006268"/>
    </source>
</evidence>
<organism evidence="12 13">
    <name type="scientific">Paucilactobacillus nenjiangensis</name>
    <dbReference type="NCBI Taxonomy" id="1296540"/>
    <lineage>
        <taxon>Bacteria</taxon>
        <taxon>Bacillati</taxon>
        <taxon>Bacillota</taxon>
        <taxon>Bacilli</taxon>
        <taxon>Lactobacillales</taxon>
        <taxon>Lactobacillaceae</taxon>
        <taxon>Paucilactobacillus</taxon>
    </lineage>
</organism>
<dbReference type="GO" id="GO:0046872">
    <property type="term" value="F:metal ion binding"/>
    <property type="evidence" value="ECO:0007669"/>
    <property type="project" value="UniProtKB-UniRule"/>
</dbReference>
<dbReference type="RefSeq" id="WP_150202985.1">
    <property type="nucleotide sequence ID" value="NZ_CP043939.1"/>
</dbReference>
<dbReference type="Gene3D" id="3.10.520.10">
    <property type="entry name" value="ApbE-like domains"/>
    <property type="match status" value="1"/>
</dbReference>
<name>A0A5P1X1W2_9LACO</name>